<dbReference type="EMBL" id="FOHE01000003">
    <property type="protein sequence ID" value="SES91456.1"/>
    <property type="molecule type" value="Genomic_DNA"/>
</dbReference>
<evidence type="ECO:0000313" key="12">
    <source>
        <dbReference type="Proteomes" id="UP000198618"/>
    </source>
</evidence>
<evidence type="ECO:0000256" key="2">
    <source>
        <dbReference type="ARBA" id="ARBA00022448"/>
    </source>
</evidence>
<dbReference type="PANTHER" id="PTHR33451">
    <property type="entry name" value="MALATE-2H(+)/NA(+)-LACTATE ANTIPORTER"/>
    <property type="match status" value="1"/>
</dbReference>
<evidence type="ECO:0000256" key="8">
    <source>
        <dbReference type="ARBA" id="ARBA00038435"/>
    </source>
</evidence>
<name>A0A1I0ADY4_9BACI</name>
<evidence type="ECO:0000256" key="6">
    <source>
        <dbReference type="ARBA" id="ARBA00022989"/>
    </source>
</evidence>
<feature type="transmembrane region" description="Helical" evidence="9">
    <location>
        <begin position="37"/>
        <end position="55"/>
    </location>
</feature>
<dbReference type="InterPro" id="IPR052180">
    <property type="entry name" value="NhaC_Na-H+_Antiporter"/>
</dbReference>
<evidence type="ECO:0000256" key="4">
    <source>
        <dbReference type="ARBA" id="ARBA00022475"/>
    </source>
</evidence>
<proteinExistence type="inferred from homology"/>
<dbReference type="GO" id="GO:0015297">
    <property type="term" value="F:antiporter activity"/>
    <property type="evidence" value="ECO:0007669"/>
    <property type="project" value="UniProtKB-KW"/>
</dbReference>
<feature type="transmembrane region" description="Helical" evidence="9">
    <location>
        <begin position="262"/>
        <end position="280"/>
    </location>
</feature>
<dbReference type="RefSeq" id="WP_090867499.1">
    <property type="nucleotide sequence ID" value="NZ_FOHE01000003.1"/>
</dbReference>
<dbReference type="GO" id="GO:0005886">
    <property type="term" value="C:plasma membrane"/>
    <property type="evidence" value="ECO:0007669"/>
    <property type="project" value="UniProtKB-SubCell"/>
</dbReference>
<keyword evidence="2" id="KW-0813">Transport</keyword>
<evidence type="ECO:0000256" key="5">
    <source>
        <dbReference type="ARBA" id="ARBA00022692"/>
    </source>
</evidence>
<feature type="transmembrane region" description="Helical" evidence="9">
    <location>
        <begin position="108"/>
        <end position="130"/>
    </location>
</feature>
<dbReference type="AlphaFoldDB" id="A0A1I0ADY4"/>
<feature type="domain" description="Na+/H+ antiporter NhaC-like C-terminal" evidence="10">
    <location>
        <begin position="160"/>
        <end position="465"/>
    </location>
</feature>
<protein>
    <submittedName>
        <fullName evidence="11">Transporter, NhaC family</fullName>
    </submittedName>
</protein>
<evidence type="ECO:0000256" key="9">
    <source>
        <dbReference type="SAM" id="Phobius"/>
    </source>
</evidence>
<keyword evidence="3" id="KW-0050">Antiport</keyword>
<evidence type="ECO:0000256" key="3">
    <source>
        <dbReference type="ARBA" id="ARBA00022449"/>
    </source>
</evidence>
<sequence length="488" mass="52612">MEKRKREATFFESIISFLFMVFFVFVGYLIFGLRVELMMIAAAATAGILAWRIGYTWSDLEKAITNRIISATPAILIIWVIGIVIATFIFSGSIPMLIYYGLQLVNPQYLLVSAFVMCIIFSTVTGTSWGSAGTVGVAFMSIAAGLDVPLHITAAAVISGAIFGDKMSPLSETTNLSAATSGVILYDHIKSMMWTTVPAAVITFFFFLIVGNSLAVNGEAGTIDGLSMVTELEAIFSWSPLLLIPLVVILFGAITKKPPVPTMLVGCLTAVLLGVFYQGFSLQDGMEAAFSGFDASMIPGIEVASLSDDIHTLLNRGGIMSMVSVVIIIYCGYAYTAIISKAGFLETALRPLYKRVKKRGPVMITTLFTEFIILVLSGTSYTVAILIPEMFKKPFLRAKMPARTLSRTIEDVGTMMAPLIPWGTSGAFYISTLGVSIYGAGGYAGWTIMSFLPAVVAIILAFAGIGIYKMSKEESEEALRELEAKQSA</sequence>
<feature type="transmembrane region" description="Helical" evidence="9">
    <location>
        <begin position="360"/>
        <end position="387"/>
    </location>
</feature>
<dbReference type="Pfam" id="PF03553">
    <property type="entry name" value="Na_H_antiporter"/>
    <property type="match status" value="1"/>
</dbReference>
<evidence type="ECO:0000256" key="1">
    <source>
        <dbReference type="ARBA" id="ARBA00004651"/>
    </source>
</evidence>
<comment type="similarity">
    <text evidence="8">Belongs to the NhaC Na(+)/H(+) (TC 2.A.35) antiporter family.</text>
</comment>
<dbReference type="NCBIfam" id="TIGR00931">
    <property type="entry name" value="antiport_nhaC"/>
    <property type="match status" value="1"/>
</dbReference>
<keyword evidence="4" id="KW-1003">Cell membrane</keyword>
<gene>
    <name evidence="11" type="ORF">SAMN05216389_103162</name>
</gene>
<keyword evidence="12" id="KW-1185">Reference proteome</keyword>
<dbReference type="InterPro" id="IPR018461">
    <property type="entry name" value="Na/H_Antiport_NhaC-like_C"/>
</dbReference>
<feature type="transmembrane region" description="Helical" evidence="9">
    <location>
        <begin position="235"/>
        <end position="255"/>
    </location>
</feature>
<keyword evidence="7 9" id="KW-0472">Membrane</keyword>
<reference evidence="11 12" key="1">
    <citation type="submission" date="2016-10" db="EMBL/GenBank/DDBJ databases">
        <authorList>
            <person name="de Groot N.N."/>
        </authorList>
    </citation>
    <scope>NUCLEOTIDE SEQUENCE [LARGE SCALE GENOMIC DNA]</scope>
    <source>
        <strain evidence="11 12">IBRC-M 10780</strain>
    </source>
</reference>
<feature type="transmembrane region" description="Helical" evidence="9">
    <location>
        <begin position="76"/>
        <end position="102"/>
    </location>
</feature>
<accession>A0A1I0ADY4</accession>
<feature type="transmembrane region" description="Helical" evidence="9">
    <location>
        <begin position="319"/>
        <end position="339"/>
    </location>
</feature>
<keyword evidence="6 9" id="KW-1133">Transmembrane helix</keyword>
<feature type="transmembrane region" description="Helical" evidence="9">
    <location>
        <begin position="137"/>
        <end position="163"/>
    </location>
</feature>
<dbReference type="InterPro" id="IPR004770">
    <property type="entry name" value="Na/H_antiport_NhaC"/>
</dbReference>
<feature type="transmembrane region" description="Helical" evidence="9">
    <location>
        <begin position="9"/>
        <end position="31"/>
    </location>
</feature>
<keyword evidence="5 9" id="KW-0812">Transmembrane</keyword>
<feature type="transmembrane region" description="Helical" evidence="9">
    <location>
        <begin position="193"/>
        <end position="215"/>
    </location>
</feature>
<dbReference type="OrthoDB" id="9762978at2"/>
<feature type="transmembrane region" description="Helical" evidence="9">
    <location>
        <begin position="443"/>
        <end position="468"/>
    </location>
</feature>
<evidence type="ECO:0000259" key="10">
    <source>
        <dbReference type="Pfam" id="PF03553"/>
    </source>
</evidence>
<organism evidence="11 12">
    <name type="scientific">Oceanobacillus limi</name>
    <dbReference type="NCBI Taxonomy" id="930131"/>
    <lineage>
        <taxon>Bacteria</taxon>
        <taxon>Bacillati</taxon>
        <taxon>Bacillota</taxon>
        <taxon>Bacilli</taxon>
        <taxon>Bacillales</taxon>
        <taxon>Bacillaceae</taxon>
        <taxon>Oceanobacillus</taxon>
    </lineage>
</organism>
<evidence type="ECO:0000256" key="7">
    <source>
        <dbReference type="ARBA" id="ARBA00023136"/>
    </source>
</evidence>
<dbReference type="PANTHER" id="PTHR33451:SF3">
    <property type="entry name" value="MALATE-2H(+)_NA(+)-LACTATE ANTIPORTER"/>
    <property type="match status" value="1"/>
</dbReference>
<evidence type="ECO:0000313" key="11">
    <source>
        <dbReference type="EMBL" id="SES91456.1"/>
    </source>
</evidence>
<comment type="subcellular location">
    <subcellularLocation>
        <location evidence="1">Cell membrane</location>
        <topology evidence="1">Multi-pass membrane protein</topology>
    </subcellularLocation>
</comment>
<dbReference type="Proteomes" id="UP000198618">
    <property type="component" value="Unassembled WGS sequence"/>
</dbReference>